<dbReference type="NCBIfam" id="NF001126">
    <property type="entry name" value="PRK00139.1-4"/>
    <property type="match status" value="1"/>
</dbReference>
<evidence type="ECO:0000256" key="8">
    <source>
        <dbReference type="ARBA" id="ARBA00022960"/>
    </source>
</evidence>
<feature type="binding site" evidence="12">
    <location>
        <begin position="404"/>
        <end position="407"/>
    </location>
    <ligand>
        <name>meso-2,6-diaminopimelate</name>
        <dbReference type="ChEBI" id="CHEBI:57791"/>
    </ligand>
</feature>
<dbReference type="InterPro" id="IPR035911">
    <property type="entry name" value="MurE/MurF_N"/>
</dbReference>
<comment type="function">
    <text evidence="12">Catalyzes the addition of meso-diaminopimelic acid to the nucleotide precursor UDP-N-acetylmuramoyl-L-alanyl-D-glutamate (UMAG) in the biosynthesis of bacterial cell-wall peptidoglycan.</text>
</comment>
<evidence type="ECO:0000256" key="7">
    <source>
        <dbReference type="ARBA" id="ARBA00022840"/>
    </source>
</evidence>
<keyword evidence="5 12" id="KW-0132">Cell division</keyword>
<dbReference type="PROSITE" id="PS01011">
    <property type="entry name" value="FOLYLPOLYGLU_SYNT_1"/>
    <property type="match status" value="1"/>
</dbReference>
<dbReference type="Gene3D" id="3.40.1390.10">
    <property type="entry name" value="MurE/MurF, N-terminal domain"/>
    <property type="match status" value="1"/>
</dbReference>
<dbReference type="UniPathway" id="UPA00219"/>
<dbReference type="Pfam" id="PF02875">
    <property type="entry name" value="Mur_ligase_C"/>
    <property type="match status" value="1"/>
</dbReference>
<dbReference type="InterPro" id="IPR000713">
    <property type="entry name" value="Mur_ligase_N"/>
</dbReference>
<feature type="domain" description="Mur ligase N-terminal catalytic" evidence="14">
    <location>
        <begin position="25"/>
        <end position="97"/>
    </location>
</feature>
<dbReference type="Proteomes" id="UP000683246">
    <property type="component" value="Chromosome"/>
</dbReference>
<comment type="PTM">
    <text evidence="12">Carboxylation is probably crucial for Mg(2+) binding and, consequently, for the gamma-phosphate positioning of ATP.</text>
</comment>
<dbReference type="GO" id="GO:0000287">
    <property type="term" value="F:magnesium ion binding"/>
    <property type="evidence" value="ECO:0007669"/>
    <property type="project" value="UniProtKB-UniRule"/>
</dbReference>
<keyword evidence="18" id="KW-1185">Reference proteome</keyword>
<feature type="binding site" evidence="12">
    <location>
        <position position="30"/>
    </location>
    <ligand>
        <name>UDP-N-acetyl-alpha-D-muramoyl-L-alanyl-D-glutamate</name>
        <dbReference type="ChEBI" id="CHEBI:83900"/>
    </ligand>
</feature>
<dbReference type="PANTHER" id="PTHR23135:SF4">
    <property type="entry name" value="UDP-N-ACETYLMURAMOYL-L-ALANYL-D-GLUTAMATE--2,6-DIAMINOPIMELATE LIGASE MURE HOMOLOG, CHLOROPLASTIC"/>
    <property type="match status" value="1"/>
</dbReference>
<dbReference type="GO" id="GO:0004326">
    <property type="term" value="F:tetrahydrofolylpolyglutamate synthase activity"/>
    <property type="evidence" value="ECO:0007669"/>
    <property type="project" value="InterPro"/>
</dbReference>
<evidence type="ECO:0000256" key="10">
    <source>
        <dbReference type="ARBA" id="ARBA00023306"/>
    </source>
</evidence>
<evidence type="ECO:0000256" key="13">
    <source>
        <dbReference type="RuleBase" id="RU004135"/>
    </source>
</evidence>
<dbReference type="GO" id="GO:0008765">
    <property type="term" value="F:UDP-N-acetylmuramoylalanyl-D-glutamate-2,6-diaminopimelate ligase activity"/>
    <property type="evidence" value="ECO:0007669"/>
    <property type="project" value="UniProtKB-UniRule"/>
</dbReference>
<feature type="binding site" evidence="12">
    <location>
        <begin position="156"/>
        <end position="157"/>
    </location>
    <ligand>
        <name>UDP-N-acetyl-alpha-D-muramoyl-L-alanyl-D-glutamate</name>
        <dbReference type="ChEBI" id="CHEBI:83900"/>
    </ligand>
</feature>
<comment type="similarity">
    <text evidence="2 12">Belongs to the MurCDEF family. MurE subfamily.</text>
</comment>
<keyword evidence="10 12" id="KW-0131">Cell cycle</keyword>
<dbReference type="KEGG" id="vpy:HZI73_18615"/>
<evidence type="ECO:0000256" key="6">
    <source>
        <dbReference type="ARBA" id="ARBA00022741"/>
    </source>
</evidence>
<comment type="cofactor">
    <cofactor evidence="12">
        <name>Mg(2+)</name>
        <dbReference type="ChEBI" id="CHEBI:18420"/>
    </cofactor>
</comment>
<evidence type="ECO:0000256" key="1">
    <source>
        <dbReference type="ARBA" id="ARBA00004752"/>
    </source>
</evidence>
<dbReference type="GO" id="GO:0005737">
    <property type="term" value="C:cytoplasm"/>
    <property type="evidence" value="ECO:0007669"/>
    <property type="project" value="UniProtKB-SubCell"/>
</dbReference>
<evidence type="ECO:0000256" key="9">
    <source>
        <dbReference type="ARBA" id="ARBA00022984"/>
    </source>
</evidence>
<dbReference type="GO" id="GO:0009252">
    <property type="term" value="P:peptidoglycan biosynthetic process"/>
    <property type="evidence" value="ECO:0007669"/>
    <property type="project" value="UniProtKB-UniRule"/>
</dbReference>
<feature type="short sequence motif" description="Meso-diaminopimelate recognition motif" evidence="12">
    <location>
        <begin position="404"/>
        <end position="407"/>
    </location>
</feature>
<name>A0A8J8SI81_9FIRM</name>
<dbReference type="InterPro" id="IPR004101">
    <property type="entry name" value="Mur_ligase_C"/>
</dbReference>
<dbReference type="InterPro" id="IPR036615">
    <property type="entry name" value="Mur_ligase_C_dom_sf"/>
</dbReference>
<dbReference type="InterPro" id="IPR018109">
    <property type="entry name" value="Folylpolyglutamate_synth_CS"/>
</dbReference>
<dbReference type="SUPFAM" id="SSF53244">
    <property type="entry name" value="MurD-like peptide ligases, peptide-binding domain"/>
    <property type="match status" value="1"/>
</dbReference>
<dbReference type="SUPFAM" id="SSF63418">
    <property type="entry name" value="MurE/MurF N-terminal domain"/>
    <property type="match status" value="1"/>
</dbReference>
<dbReference type="GO" id="GO:0051301">
    <property type="term" value="P:cell division"/>
    <property type="evidence" value="ECO:0007669"/>
    <property type="project" value="UniProtKB-KW"/>
</dbReference>
<evidence type="ECO:0000256" key="2">
    <source>
        <dbReference type="ARBA" id="ARBA00005898"/>
    </source>
</evidence>
<dbReference type="AlphaFoldDB" id="A0A8J8SI81"/>
<feature type="binding site" evidence="12">
    <location>
        <position position="380"/>
    </location>
    <ligand>
        <name>meso-2,6-diaminopimelate</name>
        <dbReference type="ChEBI" id="CHEBI:57791"/>
    </ligand>
</feature>
<evidence type="ECO:0000259" key="15">
    <source>
        <dbReference type="Pfam" id="PF02875"/>
    </source>
</evidence>
<dbReference type="HAMAP" id="MF_00208">
    <property type="entry name" value="MurE"/>
    <property type="match status" value="1"/>
</dbReference>
<organism evidence="17 18">
    <name type="scientific">Vallitalea pronyensis</name>
    <dbReference type="NCBI Taxonomy" id="1348613"/>
    <lineage>
        <taxon>Bacteria</taxon>
        <taxon>Bacillati</taxon>
        <taxon>Bacillota</taxon>
        <taxon>Clostridia</taxon>
        <taxon>Lachnospirales</taxon>
        <taxon>Vallitaleaceae</taxon>
        <taxon>Vallitalea</taxon>
    </lineage>
</organism>
<comment type="pathway">
    <text evidence="1 12 13">Cell wall biogenesis; peptidoglycan biosynthesis.</text>
</comment>
<dbReference type="GO" id="GO:0005524">
    <property type="term" value="F:ATP binding"/>
    <property type="evidence" value="ECO:0007669"/>
    <property type="project" value="UniProtKB-UniRule"/>
</dbReference>
<feature type="binding site" evidence="12">
    <location>
        <position position="456"/>
    </location>
    <ligand>
        <name>meso-2,6-diaminopimelate</name>
        <dbReference type="ChEBI" id="CHEBI:57791"/>
    </ligand>
</feature>
<dbReference type="InterPro" id="IPR013221">
    <property type="entry name" value="Mur_ligase_cen"/>
</dbReference>
<sequence length="493" mass="54816">MKLSTLMEGLTYEIIQGDVHTDVKQLCWDSRRVKEGALFIAVRNKHVNRHDFIMDAVREGATSIILEDDMYEVPKEVTVLRVDHTRKTMAILANRFYHEPSKKLKLIGITGTNGKTSTSFLIDGIMDHIGKRSGLIGTIKNTVGPKRLKTVKINPTTPDALELQSSFAEMVEKGVEYAVMEVTSTALERDRVIGCDFNIGVFTNLSRDHLDEHGTMEAYQAAKAKLFSMCKKAVINIDDPVGEAFASRAQCPVITFGIMRHADFTAKDIQYTSRGSVFTLVHNDTESKVTLSIPGEFTIYNALAAIASCYALGLELDEIIGGIGQVMFIPGRFERIPNLKDIFTIVDYAHSPDSLEQLLQSAKKLSSGKIYVVFGCGGNRDKSKRPIMGKIAGMYADHCILTSDNPRDEDPVEIIRDIEVGIMGARCTYEKIEDRKKAIFQALSKASKGDIVIVAGKGHENYQIRKGLSIYFNDAEVIEDYFMMETDSVSVLK</sequence>
<dbReference type="InterPro" id="IPR036565">
    <property type="entry name" value="Mur-like_cat_sf"/>
</dbReference>
<feature type="binding site" evidence="12">
    <location>
        <begin position="111"/>
        <end position="117"/>
    </location>
    <ligand>
        <name>ATP</name>
        <dbReference type="ChEBI" id="CHEBI:30616"/>
    </ligand>
</feature>
<evidence type="ECO:0000256" key="4">
    <source>
        <dbReference type="ARBA" id="ARBA00022598"/>
    </source>
</evidence>
<dbReference type="RefSeq" id="WP_212694872.1">
    <property type="nucleotide sequence ID" value="NZ_CP058649.1"/>
</dbReference>
<keyword evidence="12" id="KW-0460">Magnesium</keyword>
<keyword evidence="8 12" id="KW-0133">Cell shape</keyword>
<accession>A0A8J8SI81</accession>
<keyword evidence="9 12" id="KW-0573">Peptidoglycan synthesis</keyword>
<feature type="binding site" evidence="12">
    <location>
        <position position="460"/>
    </location>
    <ligand>
        <name>meso-2,6-diaminopimelate</name>
        <dbReference type="ChEBI" id="CHEBI:57791"/>
    </ligand>
</feature>
<comment type="catalytic activity">
    <reaction evidence="12">
        <text>UDP-N-acetyl-alpha-D-muramoyl-L-alanyl-D-glutamate + meso-2,6-diaminopimelate + ATP = UDP-N-acetyl-alpha-D-muramoyl-L-alanyl-gamma-D-glutamyl-meso-2,6-diaminopimelate + ADP + phosphate + H(+)</text>
        <dbReference type="Rhea" id="RHEA:23676"/>
        <dbReference type="ChEBI" id="CHEBI:15378"/>
        <dbReference type="ChEBI" id="CHEBI:30616"/>
        <dbReference type="ChEBI" id="CHEBI:43474"/>
        <dbReference type="ChEBI" id="CHEBI:57791"/>
        <dbReference type="ChEBI" id="CHEBI:83900"/>
        <dbReference type="ChEBI" id="CHEBI:83905"/>
        <dbReference type="ChEBI" id="CHEBI:456216"/>
        <dbReference type="EC" id="6.3.2.13"/>
    </reaction>
</comment>
<dbReference type="EC" id="6.3.2.13" evidence="12"/>
<keyword evidence="11 12" id="KW-0961">Cell wall biogenesis/degradation</keyword>
<dbReference type="SUPFAM" id="SSF53623">
    <property type="entry name" value="MurD-like peptide ligases, catalytic domain"/>
    <property type="match status" value="1"/>
</dbReference>
<feature type="binding site" evidence="12">
    <location>
        <position position="183"/>
    </location>
    <ligand>
        <name>UDP-N-acetyl-alpha-D-muramoyl-L-alanyl-D-glutamate</name>
        <dbReference type="ChEBI" id="CHEBI:83900"/>
    </ligand>
</feature>
<evidence type="ECO:0000256" key="11">
    <source>
        <dbReference type="ARBA" id="ARBA00023316"/>
    </source>
</evidence>
<comment type="caution">
    <text evidence="12">Lacks conserved residue(s) required for the propagation of feature annotation.</text>
</comment>
<gene>
    <name evidence="12" type="primary">murE</name>
    <name evidence="17" type="ORF">HZI73_18615</name>
</gene>
<evidence type="ECO:0000256" key="3">
    <source>
        <dbReference type="ARBA" id="ARBA00022490"/>
    </source>
</evidence>
<evidence type="ECO:0000259" key="16">
    <source>
        <dbReference type="Pfam" id="PF08245"/>
    </source>
</evidence>
<dbReference type="Pfam" id="PF08245">
    <property type="entry name" value="Mur_ligase_M"/>
    <property type="match status" value="1"/>
</dbReference>
<dbReference type="EMBL" id="CP058649">
    <property type="protein sequence ID" value="QUI24179.1"/>
    <property type="molecule type" value="Genomic_DNA"/>
</dbReference>
<dbReference type="PANTHER" id="PTHR23135">
    <property type="entry name" value="MUR LIGASE FAMILY MEMBER"/>
    <property type="match status" value="1"/>
</dbReference>
<keyword evidence="7 12" id="KW-0067">ATP-binding</keyword>
<feature type="domain" description="Mur ligase C-terminal" evidence="15">
    <location>
        <begin position="331"/>
        <end position="458"/>
    </location>
</feature>
<dbReference type="NCBIfam" id="TIGR01085">
    <property type="entry name" value="murE"/>
    <property type="match status" value="1"/>
</dbReference>
<dbReference type="Gene3D" id="3.40.1190.10">
    <property type="entry name" value="Mur-like, catalytic domain"/>
    <property type="match status" value="1"/>
</dbReference>
<feature type="domain" description="Mur ligase central" evidence="16">
    <location>
        <begin position="109"/>
        <end position="308"/>
    </location>
</feature>
<dbReference type="InterPro" id="IPR005761">
    <property type="entry name" value="UDP-N-AcMur-Glu-dNH2Pim_ligase"/>
</dbReference>
<comment type="subcellular location">
    <subcellularLocation>
        <location evidence="12 13">Cytoplasm</location>
    </subcellularLocation>
</comment>
<reference evidence="17" key="1">
    <citation type="submission" date="2020-07" db="EMBL/GenBank/DDBJ databases">
        <title>Vallitalea pronyensis genome.</title>
        <authorList>
            <person name="Postec A."/>
        </authorList>
    </citation>
    <scope>NUCLEOTIDE SEQUENCE</scope>
    <source>
        <strain evidence="17">FatNI3</strain>
    </source>
</reference>
<feature type="modified residue" description="N6-carboxylysine" evidence="12">
    <location>
        <position position="223"/>
    </location>
</feature>
<evidence type="ECO:0000256" key="12">
    <source>
        <dbReference type="HAMAP-Rule" id="MF_00208"/>
    </source>
</evidence>
<protein>
    <recommendedName>
        <fullName evidence="12">UDP-N-acetylmuramoyl-L-alanyl-D-glutamate--2,6-diaminopimelate ligase</fullName>
        <ecNumber evidence="12">6.3.2.13</ecNumber>
    </recommendedName>
    <alternativeName>
        <fullName evidence="12">Meso-A2pm-adding enzyme</fullName>
    </alternativeName>
    <alternativeName>
        <fullName evidence="12">Meso-diaminopimelate-adding enzyme</fullName>
    </alternativeName>
    <alternativeName>
        <fullName evidence="12">UDP-MurNAc-L-Ala-D-Glu:meso-diaminopimelate ligase</fullName>
    </alternativeName>
    <alternativeName>
        <fullName evidence="12">UDP-MurNAc-tripeptide synthetase</fullName>
    </alternativeName>
    <alternativeName>
        <fullName evidence="12">UDP-N-acetylmuramyl-tripeptide synthetase</fullName>
    </alternativeName>
</protein>
<evidence type="ECO:0000313" key="18">
    <source>
        <dbReference type="Proteomes" id="UP000683246"/>
    </source>
</evidence>
<dbReference type="GO" id="GO:0071555">
    <property type="term" value="P:cell wall organization"/>
    <property type="evidence" value="ECO:0007669"/>
    <property type="project" value="UniProtKB-KW"/>
</dbReference>
<keyword evidence="6 12" id="KW-0547">Nucleotide-binding</keyword>
<dbReference type="Gene3D" id="3.90.190.20">
    <property type="entry name" value="Mur ligase, C-terminal domain"/>
    <property type="match status" value="1"/>
</dbReference>
<keyword evidence="3 12" id="KW-0963">Cytoplasm</keyword>
<keyword evidence="4 12" id="KW-0436">Ligase</keyword>
<evidence type="ECO:0000313" key="17">
    <source>
        <dbReference type="EMBL" id="QUI24179.1"/>
    </source>
</evidence>
<feature type="binding site" evidence="12">
    <location>
        <position position="191"/>
    </location>
    <ligand>
        <name>UDP-N-acetyl-alpha-D-muramoyl-L-alanyl-D-glutamate</name>
        <dbReference type="ChEBI" id="CHEBI:83900"/>
    </ligand>
</feature>
<dbReference type="Pfam" id="PF01225">
    <property type="entry name" value="Mur_ligase"/>
    <property type="match status" value="1"/>
</dbReference>
<proteinExistence type="inferred from homology"/>
<dbReference type="GO" id="GO:0008360">
    <property type="term" value="P:regulation of cell shape"/>
    <property type="evidence" value="ECO:0007669"/>
    <property type="project" value="UniProtKB-KW"/>
</dbReference>
<evidence type="ECO:0000256" key="5">
    <source>
        <dbReference type="ARBA" id="ARBA00022618"/>
    </source>
</evidence>
<evidence type="ECO:0000259" key="14">
    <source>
        <dbReference type="Pfam" id="PF01225"/>
    </source>
</evidence>